<dbReference type="EMBL" id="DS999411">
    <property type="protein sequence ID" value="EED34561.1"/>
    <property type="molecule type" value="Genomic_DNA"/>
</dbReference>
<dbReference type="STRING" id="565045.NOR51B_498"/>
<keyword evidence="2" id="KW-1185">Reference proteome</keyword>
<reference evidence="2" key="1">
    <citation type="journal article" date="2013" name="BMC Microbiol.">
        <title>Taxonomy and evolution of bacteriochlorophyll a-containing members of the OM60/NOR5 clade of marine gammaproteobacteria: description of Luminiphilus syltensis gen. nov., sp. nov., reclassification of Haliea rubra as Pseudohaliea rubra gen. nov., comb. nov., and emendation of Chromatocurvus halotolerans.</title>
        <authorList>
            <person name="Spring S."/>
            <person name="Riedel T."/>
            <person name="Sproer C."/>
            <person name="Yan S."/>
            <person name="Harder J."/>
            <person name="Fuchs B.M."/>
        </authorList>
    </citation>
    <scope>NUCLEOTIDE SEQUENCE [LARGE SCALE GENOMIC DNA]</scope>
    <source>
        <strain evidence="2">NOR51-B</strain>
    </source>
</reference>
<dbReference type="Proteomes" id="UP000004699">
    <property type="component" value="Unassembled WGS sequence"/>
</dbReference>
<gene>
    <name evidence="1" type="ORF">NOR51B_498</name>
</gene>
<dbReference type="AlphaFoldDB" id="B8KRR8"/>
<protein>
    <submittedName>
        <fullName evidence="1">Phosphoglycerate mutase family protein, putative</fullName>
    </submittedName>
</protein>
<organism evidence="1 2">
    <name type="scientific">Luminiphilus syltensis NOR5-1B</name>
    <dbReference type="NCBI Taxonomy" id="565045"/>
    <lineage>
        <taxon>Bacteria</taxon>
        <taxon>Pseudomonadati</taxon>
        <taxon>Pseudomonadota</taxon>
        <taxon>Gammaproteobacteria</taxon>
        <taxon>Cellvibrionales</taxon>
        <taxon>Halieaceae</taxon>
        <taxon>Luminiphilus</taxon>
    </lineage>
</organism>
<sequence length="158" mass="17339">MWITVWRHGKAGEAATDFERPLTTKGEQSLDAAVTEYRGWLQGSEVAPPSMALYSPLKRTQQTAERLGTGFDVPIQVCPELAPGGSRPSDCSHWLVEDAPHVVLVGHQPFVSALIDYWLDSDEVDPLRPGGYCLLNVAGFCRGGAERVRAMPDIYTLL</sequence>
<evidence type="ECO:0000313" key="1">
    <source>
        <dbReference type="EMBL" id="EED34561.1"/>
    </source>
</evidence>
<dbReference type="Pfam" id="PF00300">
    <property type="entry name" value="His_Phos_1"/>
    <property type="match status" value="1"/>
</dbReference>
<dbReference type="RefSeq" id="WP_009019309.1">
    <property type="nucleotide sequence ID" value="NZ_DS999411.1"/>
</dbReference>
<dbReference type="HOGENOM" id="CLU_084603_1_0_6"/>
<name>B8KRR8_9GAMM</name>
<evidence type="ECO:0000313" key="2">
    <source>
        <dbReference type="Proteomes" id="UP000004699"/>
    </source>
</evidence>
<dbReference type="CDD" id="cd07067">
    <property type="entry name" value="HP_PGM_like"/>
    <property type="match status" value="1"/>
</dbReference>
<proteinExistence type="predicted"/>
<dbReference type="InterPro" id="IPR013078">
    <property type="entry name" value="His_Pase_superF_clade-1"/>
</dbReference>
<accession>B8KRR8</accession>
<dbReference type="Gene3D" id="3.40.50.1240">
    <property type="entry name" value="Phosphoglycerate mutase-like"/>
    <property type="match status" value="1"/>
</dbReference>
<dbReference type="OrthoDB" id="280692at2"/>
<dbReference type="SUPFAM" id="SSF53254">
    <property type="entry name" value="Phosphoglycerate mutase-like"/>
    <property type="match status" value="1"/>
</dbReference>
<dbReference type="InterPro" id="IPR029033">
    <property type="entry name" value="His_PPase_superfam"/>
</dbReference>